<dbReference type="Proteomes" id="UP000003085">
    <property type="component" value="Unassembled WGS sequence"/>
</dbReference>
<evidence type="ECO:0000313" key="1">
    <source>
        <dbReference type="EMBL" id="EFF84125.1"/>
    </source>
</evidence>
<proteinExistence type="predicted"/>
<organism evidence="1 2">
    <name type="scientific">Acinetobacter haemolyticus ATCC 19194</name>
    <dbReference type="NCBI Taxonomy" id="707232"/>
    <lineage>
        <taxon>Bacteria</taxon>
        <taxon>Pseudomonadati</taxon>
        <taxon>Pseudomonadota</taxon>
        <taxon>Gammaproteobacteria</taxon>
        <taxon>Moraxellales</taxon>
        <taxon>Moraxellaceae</taxon>
        <taxon>Acinetobacter</taxon>
    </lineage>
</organism>
<dbReference type="HOGENOM" id="CLU_3283326_0_0_6"/>
<reference evidence="2" key="1">
    <citation type="submission" date="2010-03" db="EMBL/GenBank/DDBJ databases">
        <title>Complete sequence of Mobiluncus curtisii ATCC 43063.</title>
        <authorList>
            <person name="Muzny D."/>
            <person name="Qin X."/>
            <person name="Deng J."/>
            <person name="Jiang H."/>
            <person name="Liu Y."/>
            <person name="Qu J."/>
            <person name="Song X.-Z."/>
            <person name="Zhang L."/>
            <person name="Thornton R."/>
            <person name="Coyle M."/>
            <person name="Francisco L."/>
            <person name="Jackson L."/>
            <person name="Javaid M."/>
            <person name="Korchina V."/>
            <person name="Kovar C."/>
            <person name="Mata R."/>
            <person name="Mathew T."/>
            <person name="Ngo R."/>
            <person name="Nguyen L."/>
            <person name="Nguyen N."/>
            <person name="Okwuonu G."/>
            <person name="Ongeri F."/>
            <person name="Pham C."/>
            <person name="Simmons D."/>
            <person name="Wilczek-Boney K."/>
            <person name="Hale W."/>
            <person name="Jakkamsetti A."/>
            <person name="Pham P."/>
            <person name="Ruth R."/>
            <person name="San Lucas F."/>
            <person name="Warren J."/>
            <person name="Zhang J."/>
            <person name="Zhao Z."/>
            <person name="Zhou C."/>
            <person name="Zhu D."/>
            <person name="Lee S."/>
            <person name="Bess C."/>
            <person name="Blankenburg K."/>
            <person name="Forbes L."/>
            <person name="Fu Q."/>
            <person name="Gubbala S."/>
            <person name="Hirani K."/>
            <person name="Jayaseelan J.C."/>
            <person name="Lara F."/>
            <person name="Munidasa M."/>
            <person name="Palculict T."/>
            <person name="Patil S."/>
            <person name="Pu L.-L."/>
            <person name="Saada N."/>
            <person name="Tang L."/>
            <person name="Weissenberger G."/>
            <person name="Zhu Y."/>
            <person name="Hemphill L."/>
            <person name="Shang Y."/>
            <person name="Youmans B."/>
            <person name="Ayvaz T."/>
            <person name="Ross M."/>
            <person name="Santibanez J."/>
            <person name="Aqrawi P."/>
            <person name="Gross S."/>
            <person name="Joshi V."/>
            <person name="Fowler G."/>
            <person name="Nazareth L."/>
            <person name="Reid J."/>
            <person name="Worley K."/>
            <person name="Petrosino J."/>
            <person name="Highlander S."/>
            <person name="Gibbs R."/>
            <person name="Gibbs R."/>
        </authorList>
    </citation>
    <scope>NUCLEOTIDE SEQUENCE [LARGE SCALE GENOMIC DNA]</scope>
    <source>
        <strain evidence="2">ATCC 19194</strain>
    </source>
</reference>
<protein>
    <submittedName>
        <fullName evidence="1">Uncharacterized protein</fullName>
    </submittedName>
</protein>
<gene>
    <name evidence="1" type="ORF">HMP0015_0376</name>
</gene>
<name>D4XKY4_ACIHA</name>
<comment type="caution">
    <text evidence="1">The sequence shown here is derived from an EMBL/GenBank/DDBJ whole genome shotgun (WGS) entry which is preliminary data.</text>
</comment>
<accession>D4XKY4</accession>
<evidence type="ECO:0000313" key="2">
    <source>
        <dbReference type="Proteomes" id="UP000003085"/>
    </source>
</evidence>
<sequence length="40" mass="4754">MPPKAVRFISFHQIDSQMHHVAVPFRDRLCKQNFSNHLGY</sequence>
<dbReference type="EMBL" id="ADMT01000075">
    <property type="protein sequence ID" value="EFF84125.1"/>
    <property type="molecule type" value="Genomic_DNA"/>
</dbReference>
<dbReference type="AlphaFoldDB" id="D4XKY4"/>